<accession>A0A0K6IMQ0</accession>
<dbReference type="PANTHER" id="PTHR35863">
    <property type="entry name" value="COBALT-PRECORRIN-5B C(1)-METHYLTRANSFERASE"/>
    <property type="match status" value="1"/>
</dbReference>
<comment type="similarity">
    <text evidence="5">Belongs to the CbiD family.</text>
</comment>
<name>A0A0K6IMQ0_9GAMM</name>
<keyword evidence="4 5" id="KW-0949">S-adenosyl-L-methionine</keyword>
<protein>
    <recommendedName>
        <fullName evidence="5">Cobalt-precorrin-5B C(1)-methyltransferase</fullName>
        <ecNumber evidence="5">2.1.1.195</ecNumber>
    </recommendedName>
    <alternativeName>
        <fullName evidence="5">Cobalt-precorrin-6A synthase</fullName>
    </alternativeName>
</protein>
<keyword evidence="7" id="KW-1185">Reference proteome</keyword>
<dbReference type="UniPathway" id="UPA00148">
    <property type="reaction ID" value="UER00227"/>
</dbReference>
<dbReference type="InterPro" id="IPR002748">
    <property type="entry name" value="CbiD"/>
</dbReference>
<dbReference type="AlphaFoldDB" id="A0A0K6IMQ0"/>
<dbReference type="SUPFAM" id="SSF111342">
    <property type="entry name" value="CbiD-like"/>
    <property type="match status" value="1"/>
</dbReference>
<dbReference type="NCBIfam" id="TIGR00312">
    <property type="entry name" value="cbiD"/>
    <property type="match status" value="1"/>
</dbReference>
<comment type="function">
    <text evidence="5">Catalyzes the methylation of C-1 in cobalt-precorrin-5B to form cobalt-precorrin-6A.</text>
</comment>
<dbReference type="Gene3D" id="3.30.2110.10">
    <property type="entry name" value="CbiD-like"/>
    <property type="match status" value="1"/>
</dbReference>
<dbReference type="OrthoDB" id="6439987at2"/>
<dbReference type="PANTHER" id="PTHR35863:SF1">
    <property type="entry name" value="COBALT-PRECORRIN-5B C(1)-METHYLTRANSFERASE"/>
    <property type="match status" value="1"/>
</dbReference>
<dbReference type="EC" id="2.1.1.195" evidence="5"/>
<evidence type="ECO:0000256" key="5">
    <source>
        <dbReference type="HAMAP-Rule" id="MF_00787"/>
    </source>
</evidence>
<evidence type="ECO:0000313" key="7">
    <source>
        <dbReference type="Proteomes" id="UP000182769"/>
    </source>
</evidence>
<evidence type="ECO:0000256" key="4">
    <source>
        <dbReference type="ARBA" id="ARBA00022691"/>
    </source>
</evidence>
<dbReference type="GO" id="GO:0019251">
    <property type="term" value="P:anaerobic cobalamin biosynthetic process"/>
    <property type="evidence" value="ECO:0007669"/>
    <property type="project" value="UniProtKB-UniRule"/>
</dbReference>
<dbReference type="RefSeq" id="WP_055463330.1">
    <property type="nucleotide sequence ID" value="NZ_CYHG01000006.1"/>
</dbReference>
<dbReference type="NCBIfam" id="NF000849">
    <property type="entry name" value="PRK00075.1-1"/>
    <property type="match status" value="1"/>
</dbReference>
<dbReference type="Proteomes" id="UP000182769">
    <property type="component" value="Unassembled WGS sequence"/>
</dbReference>
<evidence type="ECO:0000256" key="2">
    <source>
        <dbReference type="ARBA" id="ARBA00022603"/>
    </source>
</evidence>
<keyword evidence="3 5" id="KW-0808">Transferase</keyword>
<dbReference type="PIRSF" id="PIRSF026782">
    <property type="entry name" value="CbiD"/>
    <property type="match status" value="1"/>
</dbReference>
<comment type="pathway">
    <text evidence="5">Cofactor biosynthesis; adenosylcobalamin biosynthesis; cob(II)yrinate a,c-diamide from sirohydrochlorin (anaerobic route): step 6/10.</text>
</comment>
<dbReference type="Pfam" id="PF01888">
    <property type="entry name" value="CbiD"/>
    <property type="match status" value="1"/>
</dbReference>
<dbReference type="HAMAP" id="MF_00787">
    <property type="entry name" value="CbiD"/>
    <property type="match status" value="1"/>
</dbReference>
<comment type="catalytic activity">
    <reaction evidence="5">
        <text>Co-precorrin-5B + S-adenosyl-L-methionine = Co-precorrin-6A + S-adenosyl-L-homocysteine</text>
        <dbReference type="Rhea" id="RHEA:26285"/>
        <dbReference type="ChEBI" id="CHEBI:57856"/>
        <dbReference type="ChEBI" id="CHEBI:59789"/>
        <dbReference type="ChEBI" id="CHEBI:60063"/>
        <dbReference type="ChEBI" id="CHEBI:60064"/>
        <dbReference type="EC" id="2.1.1.195"/>
    </reaction>
</comment>
<dbReference type="STRING" id="1137284.GCA_001418205_02263"/>
<keyword evidence="1 5" id="KW-0169">Cobalamin biosynthesis</keyword>
<reference evidence="7" key="1">
    <citation type="submission" date="2015-08" db="EMBL/GenBank/DDBJ databases">
        <authorList>
            <person name="Varghese N."/>
        </authorList>
    </citation>
    <scope>NUCLEOTIDE SEQUENCE [LARGE SCALE GENOMIC DNA]</scope>
    <source>
        <strain evidence="7">JCM 18476</strain>
    </source>
</reference>
<dbReference type="GO" id="GO:0043780">
    <property type="term" value="F:cobalt-precorrin-5B C1-methyltransferase activity"/>
    <property type="evidence" value="ECO:0007669"/>
    <property type="project" value="RHEA"/>
</dbReference>
<proteinExistence type="inferred from homology"/>
<evidence type="ECO:0000256" key="1">
    <source>
        <dbReference type="ARBA" id="ARBA00022573"/>
    </source>
</evidence>
<evidence type="ECO:0000313" key="6">
    <source>
        <dbReference type="EMBL" id="CUB04395.1"/>
    </source>
</evidence>
<keyword evidence="2 5" id="KW-0489">Methyltransferase</keyword>
<organism evidence="6 7">
    <name type="scientific">Marinomonas fungiae</name>
    <dbReference type="NCBI Taxonomy" id="1137284"/>
    <lineage>
        <taxon>Bacteria</taxon>
        <taxon>Pseudomonadati</taxon>
        <taxon>Pseudomonadota</taxon>
        <taxon>Gammaproteobacteria</taxon>
        <taxon>Oceanospirillales</taxon>
        <taxon>Oceanospirillaceae</taxon>
        <taxon>Marinomonas</taxon>
    </lineage>
</organism>
<dbReference type="GO" id="GO:0032259">
    <property type="term" value="P:methylation"/>
    <property type="evidence" value="ECO:0007669"/>
    <property type="project" value="UniProtKB-KW"/>
</dbReference>
<gene>
    <name evidence="5" type="primary">cbiD</name>
    <name evidence="6" type="ORF">Ga0061065_106217</name>
</gene>
<dbReference type="EMBL" id="CYHG01000006">
    <property type="protein sequence ID" value="CUB04395.1"/>
    <property type="molecule type" value="Genomic_DNA"/>
</dbReference>
<sequence>MWPESSDDPKPLRSGLTTGTCATACSVAAATALLTNEQPKQVFVTLPKGQEVSLEMISYDVKEVGVRITTIKDAGDDPDVTHGAKIWVELSLTPEQGIEFVAGKGVGVITRTGLLLEVGEPAINPVPRKMISDHLNAVAQEQGYQGGFRVEVGVENGEQLALKTMNPRLGILGGISILGTTGIVRPFSCGAYIASIQQGVDVARANGHRYIAATTGNASEAAIQERDGLDEMALIEMGDFVGALLKHVKRLESQDPQLEKLTICGGFGKISKLAQQHMDLNSRVSSINLEALAELAQTLGASESLKYKMCQANTSVEALKFAQVEGVALADAVCQQALGFCRRFVPTHMDLEVLAIDRKGQFVGQAMQRGRMQ</sequence>
<evidence type="ECO:0000256" key="3">
    <source>
        <dbReference type="ARBA" id="ARBA00022679"/>
    </source>
</evidence>
<dbReference type="InterPro" id="IPR036074">
    <property type="entry name" value="CbiD_sf"/>
</dbReference>